<protein>
    <submittedName>
        <fullName evidence="1">Uncharacterized protein</fullName>
    </submittedName>
</protein>
<feature type="non-terminal residue" evidence="1">
    <location>
        <position position="201"/>
    </location>
</feature>
<proteinExistence type="evidence at transcript level"/>
<sequence>VSAGLSWTQTEGLLKLVNTLFGILVAPKSKFLFRKVWKQNQRGMVDFHFFCERCSRALGVCKTPLRGKNMRCSQCGTLYAAEGMVADGTFFIIFNLRKQLQHLVKNCKEALWDNMEKIAQRSHDIFTDLADGDLVRKAREKLGCTMHDLTASFSTDGSPVFKSSKNSMWPIHMMLNELPPILRWQNLLLGGIWFGKKKPDM</sequence>
<dbReference type="EMBL" id="GANP01011417">
    <property type="protein sequence ID" value="JAB73051.1"/>
    <property type="molecule type" value="mRNA"/>
</dbReference>
<reference evidence="1" key="1">
    <citation type="journal article" date="2015" name="Sci. Rep.">
        <title>Tissue- and time-dependent transcription in Ixodes ricinus salivary glands and midguts when blood feeding on the vertebrate host.</title>
        <authorList>
            <person name="Kotsyfakis M."/>
            <person name="Schwarz A."/>
            <person name="Erhart J."/>
            <person name="Ribeiro J.M."/>
        </authorList>
    </citation>
    <scope>NUCLEOTIDE SEQUENCE</scope>
    <source>
        <tissue evidence="1">Salivary gland and midgut</tissue>
    </source>
</reference>
<name>V5IDS7_IXORI</name>
<dbReference type="AlphaFoldDB" id="V5IDS7"/>
<accession>V5IDS7</accession>
<evidence type="ECO:0000313" key="1">
    <source>
        <dbReference type="EMBL" id="JAB73051.1"/>
    </source>
</evidence>
<feature type="non-terminal residue" evidence="1">
    <location>
        <position position="1"/>
    </location>
</feature>
<organism evidence="1">
    <name type="scientific">Ixodes ricinus</name>
    <name type="common">Common tick</name>
    <name type="synonym">Acarus ricinus</name>
    <dbReference type="NCBI Taxonomy" id="34613"/>
    <lineage>
        <taxon>Eukaryota</taxon>
        <taxon>Metazoa</taxon>
        <taxon>Ecdysozoa</taxon>
        <taxon>Arthropoda</taxon>
        <taxon>Chelicerata</taxon>
        <taxon>Arachnida</taxon>
        <taxon>Acari</taxon>
        <taxon>Parasitiformes</taxon>
        <taxon>Ixodida</taxon>
        <taxon>Ixodoidea</taxon>
        <taxon>Ixodidae</taxon>
        <taxon>Ixodinae</taxon>
        <taxon>Ixodes</taxon>
    </lineage>
</organism>